<evidence type="ECO:0000256" key="1">
    <source>
        <dbReference type="ARBA" id="ARBA00001947"/>
    </source>
</evidence>
<comment type="similarity">
    <text evidence="2">Belongs to the peptidase M18 family.</text>
</comment>
<keyword evidence="5" id="KW-0479">Metal-binding</keyword>
<dbReference type="PANTHER" id="PTHR28570">
    <property type="entry name" value="ASPARTYL AMINOPEPTIDASE"/>
    <property type="match status" value="1"/>
</dbReference>
<evidence type="ECO:0000256" key="7">
    <source>
        <dbReference type="ARBA" id="ARBA00022833"/>
    </source>
</evidence>
<evidence type="ECO:0000313" key="12">
    <source>
        <dbReference type="Proteomes" id="UP001385951"/>
    </source>
</evidence>
<feature type="region of interest" description="Disordered" evidence="9">
    <location>
        <begin position="145"/>
        <end position="172"/>
    </location>
</feature>
<dbReference type="GO" id="GO:0070006">
    <property type="term" value="F:metalloaminopeptidase activity"/>
    <property type="evidence" value="ECO:0007669"/>
    <property type="project" value="TreeGrafter"/>
</dbReference>
<evidence type="ECO:0000256" key="8">
    <source>
        <dbReference type="ARBA" id="ARBA00023049"/>
    </source>
</evidence>
<feature type="region of interest" description="Disordered" evidence="9">
    <location>
        <begin position="37"/>
        <end position="69"/>
    </location>
</feature>
<dbReference type="Gene3D" id="1.10.8.10">
    <property type="entry name" value="DNA helicase RuvA subunit, C-terminal domain"/>
    <property type="match status" value="1"/>
</dbReference>
<evidence type="ECO:0000256" key="6">
    <source>
        <dbReference type="ARBA" id="ARBA00022801"/>
    </source>
</evidence>
<dbReference type="Pfam" id="PF02845">
    <property type="entry name" value="CUE"/>
    <property type="match status" value="1"/>
</dbReference>
<keyword evidence="12" id="KW-1185">Reference proteome</keyword>
<keyword evidence="8" id="KW-0482">Metalloprotease</keyword>
<dbReference type="GO" id="GO:0006508">
    <property type="term" value="P:proteolysis"/>
    <property type="evidence" value="ECO:0007669"/>
    <property type="project" value="UniProtKB-KW"/>
</dbReference>
<dbReference type="SUPFAM" id="SSF101821">
    <property type="entry name" value="Aminopeptidase/glucanase lid domain"/>
    <property type="match status" value="1"/>
</dbReference>
<dbReference type="GO" id="GO:0043130">
    <property type="term" value="F:ubiquitin binding"/>
    <property type="evidence" value="ECO:0007669"/>
    <property type="project" value="InterPro"/>
</dbReference>
<dbReference type="SUPFAM" id="SSF53187">
    <property type="entry name" value="Zn-dependent exopeptidases"/>
    <property type="match status" value="1"/>
</dbReference>
<dbReference type="PANTHER" id="PTHR28570:SF4">
    <property type="entry name" value="VACUOLAR AMINOPEPTIDASE 1"/>
    <property type="match status" value="1"/>
</dbReference>
<reference evidence="11 12" key="1">
    <citation type="submission" date="2022-09" db="EMBL/GenBank/DDBJ databases">
        <authorList>
            <person name="Palmer J.M."/>
        </authorList>
    </citation>
    <scope>NUCLEOTIDE SEQUENCE [LARGE SCALE GENOMIC DNA]</scope>
    <source>
        <strain evidence="11 12">DSM 7382</strain>
    </source>
</reference>
<dbReference type="GO" id="GO:0008270">
    <property type="term" value="F:zinc ion binding"/>
    <property type="evidence" value="ECO:0007669"/>
    <property type="project" value="InterPro"/>
</dbReference>
<gene>
    <name evidence="11" type="ORF">QCA50_021095</name>
</gene>
<name>A0AAW0FEL8_9APHY</name>
<keyword evidence="4" id="KW-0645">Protease</keyword>
<comment type="cofactor">
    <cofactor evidence="1">
        <name>Zn(2+)</name>
        <dbReference type="ChEBI" id="CHEBI:29105"/>
    </cofactor>
</comment>
<accession>A0AAW0FEL8</accession>
<evidence type="ECO:0000256" key="3">
    <source>
        <dbReference type="ARBA" id="ARBA00022438"/>
    </source>
</evidence>
<evidence type="ECO:0000259" key="10">
    <source>
        <dbReference type="PROSITE" id="PS51140"/>
    </source>
</evidence>
<evidence type="ECO:0000256" key="4">
    <source>
        <dbReference type="ARBA" id="ARBA00022670"/>
    </source>
</evidence>
<dbReference type="Gene3D" id="3.40.630.10">
    <property type="entry name" value="Zn peptidases"/>
    <property type="match status" value="1"/>
</dbReference>
<dbReference type="AlphaFoldDB" id="A0AAW0FEL8"/>
<feature type="compositionally biased region" description="Basic and acidic residues" evidence="9">
    <location>
        <begin position="51"/>
        <end position="60"/>
    </location>
</feature>
<evidence type="ECO:0000256" key="2">
    <source>
        <dbReference type="ARBA" id="ARBA00008290"/>
    </source>
</evidence>
<dbReference type="Pfam" id="PF02127">
    <property type="entry name" value="Peptidase_M18"/>
    <property type="match status" value="1"/>
</dbReference>
<feature type="compositionally biased region" description="Acidic residues" evidence="9">
    <location>
        <begin position="146"/>
        <end position="167"/>
    </location>
</feature>
<dbReference type="Proteomes" id="UP001385951">
    <property type="component" value="Unassembled WGS sequence"/>
</dbReference>
<evidence type="ECO:0000313" key="11">
    <source>
        <dbReference type="EMBL" id="KAK7675948.1"/>
    </source>
</evidence>
<dbReference type="Gene3D" id="2.30.250.10">
    <property type="entry name" value="Aminopeptidase i, Domain 2"/>
    <property type="match status" value="1"/>
</dbReference>
<dbReference type="EMBL" id="JASBNA010000150">
    <property type="protein sequence ID" value="KAK7675948.1"/>
    <property type="molecule type" value="Genomic_DNA"/>
</dbReference>
<dbReference type="PROSITE" id="PS51140">
    <property type="entry name" value="CUE"/>
    <property type="match status" value="1"/>
</dbReference>
<sequence length="664" mass="73940">MIEVVQAIAPQLTPQQIRYDLQRTGSVEVTIENFMETGTLPFPPGESPNVHLDEDLEGHNHAPTSTADPNLIAKYHLESKVNEDVEDSQNKGWSDKAASRVISSSLLYFGPIGLVKDVMNFLKDKDLKELLKTFSVMDKEGNILSTDEDELLTEEEVEEETPEEEEQSGQGAKSCFEYSIPKLEIPLPHNPNAYYDGYCEQYLRFTDSNPTTYHTIEFFKSLLENNGFTYWPEYKSFDEQGISNGGLFFTIRGGASLIAFVLGGKWSADKGVGVVGSHVDALTVNLKPNSIKSNIDGYQLLGVANYSGTLNKAWLDRDLGIAGSIIIRDEYGQTKRKLVNSSPHPVAKIPSLAEHFGDIASKPYNKETQMVPIIGHGEEIAATEDERNAPLYGKHSIALLRYISKISQVPIGRILKVDLQLFDVQKSTRGGLDNEFIFAPRIDDRLCSFSAIYALIEWLNQFYSNPNSDDKYPFKDFDGFNIVLLADNEEIGSATRTGAKGKLLNNIVDRVISFKDESNSSLLVFANLLILSADVTHALNPNFSTEYLENHKPKPNVGLTVKLDPQGHVMTDLIGWRILQEIANKNHQTLQQFHIKNDARSGSTIGPMLATDTGARVVDVGLAQLSMHSIRAMAGYKEIGLGVKIFKSFFKDWREVCADFKDLV</sequence>
<proteinExistence type="inferred from homology"/>
<feature type="domain" description="CUE" evidence="10">
    <location>
        <begin position="1"/>
        <end position="40"/>
    </location>
</feature>
<evidence type="ECO:0000256" key="9">
    <source>
        <dbReference type="SAM" id="MobiDB-lite"/>
    </source>
</evidence>
<comment type="caution">
    <text evidence="11">The sequence shown here is derived from an EMBL/GenBank/DDBJ whole genome shotgun (WGS) entry which is preliminary data.</text>
</comment>
<dbReference type="PRINTS" id="PR00932">
    <property type="entry name" value="AMINO1PTASE"/>
</dbReference>
<dbReference type="InterPro" id="IPR003892">
    <property type="entry name" value="CUE"/>
</dbReference>
<evidence type="ECO:0000256" key="5">
    <source>
        <dbReference type="ARBA" id="ARBA00022723"/>
    </source>
</evidence>
<dbReference type="GO" id="GO:0000324">
    <property type="term" value="C:fungal-type vacuole"/>
    <property type="evidence" value="ECO:0007669"/>
    <property type="project" value="TreeGrafter"/>
</dbReference>
<dbReference type="InterPro" id="IPR023358">
    <property type="entry name" value="Peptidase_M18_dom2"/>
</dbReference>
<organism evidence="11 12">
    <name type="scientific">Cerrena zonata</name>
    <dbReference type="NCBI Taxonomy" id="2478898"/>
    <lineage>
        <taxon>Eukaryota</taxon>
        <taxon>Fungi</taxon>
        <taxon>Dikarya</taxon>
        <taxon>Basidiomycota</taxon>
        <taxon>Agaricomycotina</taxon>
        <taxon>Agaricomycetes</taxon>
        <taxon>Polyporales</taxon>
        <taxon>Cerrenaceae</taxon>
        <taxon>Cerrena</taxon>
    </lineage>
</organism>
<protein>
    <recommendedName>
        <fullName evidence="10">CUE domain-containing protein</fullName>
    </recommendedName>
</protein>
<keyword evidence="3" id="KW-0031">Aminopeptidase</keyword>
<dbReference type="InterPro" id="IPR001948">
    <property type="entry name" value="Peptidase_M18"/>
</dbReference>
<dbReference type="CDD" id="cd14424">
    <property type="entry name" value="CUE_Cue1p_like"/>
    <property type="match status" value="1"/>
</dbReference>
<keyword evidence="7" id="KW-0862">Zinc</keyword>
<keyword evidence="6" id="KW-0378">Hydrolase</keyword>